<dbReference type="Pfam" id="PF00994">
    <property type="entry name" value="MoCF_biosynth"/>
    <property type="match status" value="1"/>
</dbReference>
<organism evidence="14 15">
    <name type="scientific">Propioniferax innocua</name>
    <dbReference type="NCBI Taxonomy" id="1753"/>
    <lineage>
        <taxon>Bacteria</taxon>
        <taxon>Bacillati</taxon>
        <taxon>Actinomycetota</taxon>
        <taxon>Actinomycetes</taxon>
        <taxon>Propionibacteriales</taxon>
        <taxon>Propionibacteriaceae</taxon>
        <taxon>Propioniferax</taxon>
    </lineage>
</organism>
<comment type="function">
    <text evidence="2 11">Catalyzes the insertion of molybdate into adenylated molybdopterin with the concomitant release of AMP.</text>
</comment>
<keyword evidence="5 11" id="KW-0500">Molybdenum</keyword>
<keyword evidence="7 11" id="KW-0479">Metal-binding</keyword>
<dbReference type="AlphaFoldDB" id="A0A542ZC24"/>
<evidence type="ECO:0000256" key="3">
    <source>
        <dbReference type="ARBA" id="ARBA00005046"/>
    </source>
</evidence>
<comment type="caution">
    <text evidence="14">The sequence shown here is derived from an EMBL/GenBank/DDBJ whole genome shotgun (WGS) entry which is preliminary data.</text>
</comment>
<dbReference type="InterPro" id="IPR001453">
    <property type="entry name" value="MoaB/Mog_dom"/>
</dbReference>
<dbReference type="GO" id="GO:0061599">
    <property type="term" value="F:molybdopterin molybdotransferase activity"/>
    <property type="evidence" value="ECO:0007669"/>
    <property type="project" value="UniProtKB-UniRule"/>
</dbReference>
<evidence type="ECO:0000256" key="2">
    <source>
        <dbReference type="ARBA" id="ARBA00002901"/>
    </source>
</evidence>
<keyword evidence="15" id="KW-1185">Reference proteome</keyword>
<evidence type="ECO:0000259" key="13">
    <source>
        <dbReference type="SMART" id="SM00852"/>
    </source>
</evidence>
<dbReference type="Gene3D" id="2.40.340.10">
    <property type="entry name" value="MoeA, C-terminal, domain IV"/>
    <property type="match status" value="1"/>
</dbReference>
<dbReference type="GO" id="GO:0046872">
    <property type="term" value="F:metal ion binding"/>
    <property type="evidence" value="ECO:0007669"/>
    <property type="project" value="UniProtKB-UniRule"/>
</dbReference>
<dbReference type="Gene3D" id="2.170.190.11">
    <property type="entry name" value="Molybdopterin biosynthesis moea protein, domain 3"/>
    <property type="match status" value="1"/>
</dbReference>
<evidence type="ECO:0000256" key="1">
    <source>
        <dbReference type="ARBA" id="ARBA00001946"/>
    </source>
</evidence>
<dbReference type="EC" id="2.10.1.1" evidence="11"/>
<name>A0A542ZC24_9ACTN</name>
<keyword evidence="6 11" id="KW-0808">Transferase</keyword>
<evidence type="ECO:0000313" key="15">
    <source>
        <dbReference type="Proteomes" id="UP000316196"/>
    </source>
</evidence>
<evidence type="ECO:0000256" key="8">
    <source>
        <dbReference type="ARBA" id="ARBA00022842"/>
    </source>
</evidence>
<dbReference type="InterPro" id="IPR036688">
    <property type="entry name" value="MoeA_C_domain_IV_sf"/>
</dbReference>
<sequence>MGLFRRKKAEPEPEPTPEPAPTLPEPPGQDERGLRSVEDQRAWTLSMIHELPPFGMQLLDAVGLGLCEEIRSDVNLPGFDNTAMDGYAVRAQDIAAATADAPIVLEVVGRIAAGEPATAGLGEADLAEGQAIRIMTGAPIPSGADAVIPFERTDRGEDEVRCFGPVPEGANIRRRGSDVEEGDLLITEGTRLNDRAIGLLAGVGIDQVMVRPRPRVVVIATGSELVEPGMDLEDDHQIYDSNSWMLAAAAGAAGAQVYRVGLLADDPEQVKQSISDQLVRADLVVTSGGISEGDHDIIKEVMPELGMVDFSRVAMQPGKPQGFGLIGEDEIPVFMLPGNPVSAYVSFENFVRPAIRKLMGVEPHLREPRRAIASTVLRSKPGVAQFHRGFVRTDMSGRRTVEPVGGSGSYLLDSLQRSNCLILMERDVEMIAAGQSVMVWAVDEE</sequence>
<dbReference type="GO" id="GO:0005829">
    <property type="term" value="C:cytosol"/>
    <property type="evidence" value="ECO:0007669"/>
    <property type="project" value="TreeGrafter"/>
</dbReference>
<comment type="pathway">
    <text evidence="3 11">Cofactor biosynthesis; molybdopterin biosynthesis.</text>
</comment>
<dbReference type="Gene3D" id="3.40.980.10">
    <property type="entry name" value="MoaB/Mog-like domain"/>
    <property type="match status" value="1"/>
</dbReference>
<evidence type="ECO:0000256" key="11">
    <source>
        <dbReference type="RuleBase" id="RU365090"/>
    </source>
</evidence>
<evidence type="ECO:0000256" key="4">
    <source>
        <dbReference type="ARBA" id="ARBA00010763"/>
    </source>
</evidence>
<dbReference type="Gene3D" id="3.90.105.10">
    <property type="entry name" value="Molybdopterin biosynthesis moea protein, domain 2"/>
    <property type="match status" value="1"/>
</dbReference>
<dbReference type="Proteomes" id="UP000316196">
    <property type="component" value="Unassembled WGS sequence"/>
</dbReference>
<comment type="cofactor">
    <cofactor evidence="1 11">
        <name>Mg(2+)</name>
        <dbReference type="ChEBI" id="CHEBI:18420"/>
    </cofactor>
</comment>
<dbReference type="NCBIfam" id="TIGR00177">
    <property type="entry name" value="molyb_syn"/>
    <property type="match status" value="1"/>
</dbReference>
<dbReference type="SMART" id="SM00852">
    <property type="entry name" value="MoCF_biosynth"/>
    <property type="match status" value="1"/>
</dbReference>
<evidence type="ECO:0000256" key="6">
    <source>
        <dbReference type="ARBA" id="ARBA00022679"/>
    </source>
</evidence>
<comment type="similarity">
    <text evidence="4 11">Belongs to the MoeA family.</text>
</comment>
<evidence type="ECO:0000256" key="12">
    <source>
        <dbReference type="SAM" id="MobiDB-lite"/>
    </source>
</evidence>
<dbReference type="InterPro" id="IPR036425">
    <property type="entry name" value="MoaB/Mog-like_dom_sf"/>
</dbReference>
<evidence type="ECO:0000256" key="5">
    <source>
        <dbReference type="ARBA" id="ARBA00022505"/>
    </source>
</evidence>
<dbReference type="InterPro" id="IPR005111">
    <property type="entry name" value="MoeA_C_domain_IV"/>
</dbReference>
<dbReference type="CDD" id="cd00887">
    <property type="entry name" value="MoeA"/>
    <property type="match status" value="1"/>
</dbReference>
<dbReference type="InterPro" id="IPR005110">
    <property type="entry name" value="MoeA_linker/N"/>
</dbReference>
<dbReference type="FunFam" id="2.170.190.11:FF:000001">
    <property type="entry name" value="Molybdopterin molybdenumtransferase"/>
    <property type="match status" value="1"/>
</dbReference>
<gene>
    <name evidence="14" type="ORF">FB460_1753</name>
</gene>
<accession>A0A542ZC24</accession>
<reference evidence="14 15" key="1">
    <citation type="submission" date="2019-06" db="EMBL/GenBank/DDBJ databases">
        <title>Sequencing the genomes of 1000 actinobacteria strains.</title>
        <authorList>
            <person name="Klenk H.-P."/>
        </authorList>
    </citation>
    <scope>NUCLEOTIDE SEQUENCE [LARGE SCALE GENOMIC DNA]</scope>
    <source>
        <strain evidence="14 15">DSM 8251</strain>
    </source>
</reference>
<dbReference type="FunFam" id="3.40.980.10:FF:000004">
    <property type="entry name" value="Molybdopterin molybdenumtransferase"/>
    <property type="match status" value="1"/>
</dbReference>
<evidence type="ECO:0000256" key="7">
    <source>
        <dbReference type="ARBA" id="ARBA00022723"/>
    </source>
</evidence>
<evidence type="ECO:0000256" key="9">
    <source>
        <dbReference type="ARBA" id="ARBA00023150"/>
    </source>
</evidence>
<feature type="domain" description="MoaB/Mog" evidence="13">
    <location>
        <begin position="217"/>
        <end position="357"/>
    </location>
</feature>
<dbReference type="InterPro" id="IPR038987">
    <property type="entry name" value="MoeA-like"/>
</dbReference>
<dbReference type="OrthoDB" id="9804758at2"/>
<dbReference type="InterPro" id="IPR036135">
    <property type="entry name" value="MoeA_linker/N_sf"/>
</dbReference>
<dbReference type="NCBIfam" id="NF045515">
    <property type="entry name" value="Glp_gephyrin"/>
    <property type="match status" value="1"/>
</dbReference>
<dbReference type="Pfam" id="PF03453">
    <property type="entry name" value="MoeA_N"/>
    <property type="match status" value="1"/>
</dbReference>
<keyword evidence="8 11" id="KW-0460">Magnesium</keyword>
<dbReference type="SUPFAM" id="SSF63867">
    <property type="entry name" value="MoeA C-terminal domain-like"/>
    <property type="match status" value="1"/>
</dbReference>
<dbReference type="Pfam" id="PF03454">
    <property type="entry name" value="MoeA_C"/>
    <property type="match status" value="1"/>
</dbReference>
<keyword evidence="9 11" id="KW-0501">Molybdenum cofactor biosynthesis</keyword>
<evidence type="ECO:0000256" key="10">
    <source>
        <dbReference type="ARBA" id="ARBA00047317"/>
    </source>
</evidence>
<dbReference type="SUPFAM" id="SSF53218">
    <property type="entry name" value="Molybdenum cofactor biosynthesis proteins"/>
    <property type="match status" value="1"/>
</dbReference>
<dbReference type="PANTHER" id="PTHR10192">
    <property type="entry name" value="MOLYBDOPTERIN BIOSYNTHESIS PROTEIN"/>
    <property type="match status" value="1"/>
</dbReference>
<dbReference type="EMBL" id="VFOR01000002">
    <property type="protein sequence ID" value="TQL57906.1"/>
    <property type="molecule type" value="Genomic_DNA"/>
</dbReference>
<dbReference type="UniPathway" id="UPA00344"/>
<feature type="region of interest" description="Disordered" evidence="12">
    <location>
        <begin position="1"/>
        <end position="35"/>
    </location>
</feature>
<comment type="catalytic activity">
    <reaction evidence="10">
        <text>adenylyl-molybdopterin + molybdate = Mo-molybdopterin + AMP + H(+)</text>
        <dbReference type="Rhea" id="RHEA:35047"/>
        <dbReference type="ChEBI" id="CHEBI:15378"/>
        <dbReference type="ChEBI" id="CHEBI:36264"/>
        <dbReference type="ChEBI" id="CHEBI:62727"/>
        <dbReference type="ChEBI" id="CHEBI:71302"/>
        <dbReference type="ChEBI" id="CHEBI:456215"/>
        <dbReference type="EC" id="2.10.1.1"/>
    </reaction>
</comment>
<dbReference type="RefSeq" id="WP_142093725.1">
    <property type="nucleotide sequence ID" value="NZ_BAAAMD010000004.1"/>
</dbReference>
<dbReference type="GO" id="GO:0006777">
    <property type="term" value="P:Mo-molybdopterin cofactor biosynthetic process"/>
    <property type="evidence" value="ECO:0007669"/>
    <property type="project" value="UniProtKB-UniRule"/>
</dbReference>
<protein>
    <recommendedName>
        <fullName evidence="11">Molybdopterin molybdenumtransferase</fullName>
        <ecNumber evidence="11">2.10.1.1</ecNumber>
    </recommendedName>
</protein>
<proteinExistence type="inferred from homology"/>
<feature type="compositionally biased region" description="Pro residues" evidence="12">
    <location>
        <begin position="14"/>
        <end position="27"/>
    </location>
</feature>
<dbReference type="PANTHER" id="PTHR10192:SF5">
    <property type="entry name" value="GEPHYRIN"/>
    <property type="match status" value="1"/>
</dbReference>
<evidence type="ECO:0000313" key="14">
    <source>
        <dbReference type="EMBL" id="TQL57906.1"/>
    </source>
</evidence>
<dbReference type="SUPFAM" id="SSF63882">
    <property type="entry name" value="MoeA N-terminal region -like"/>
    <property type="match status" value="1"/>
</dbReference>